<evidence type="ECO:0000313" key="6">
    <source>
        <dbReference type="Proteomes" id="UP000822688"/>
    </source>
</evidence>
<dbReference type="Proteomes" id="UP000822688">
    <property type="component" value="Chromosome V"/>
</dbReference>
<dbReference type="GO" id="GO:0004377">
    <property type="term" value="F:GDP-Man:Man(3)GlcNAc(2)-PP-Dol alpha-1,2-mannosyltransferase activity"/>
    <property type="evidence" value="ECO:0007669"/>
    <property type="project" value="InterPro"/>
</dbReference>
<protein>
    <recommendedName>
        <fullName evidence="4">ALG11 mannosyltransferase N-terminal domain-containing protein</fullName>
    </recommendedName>
</protein>
<name>A0A8T0HL47_CERPU</name>
<comment type="caution">
    <text evidence="5">The sequence shown here is derived from an EMBL/GenBank/DDBJ whole genome shotgun (WGS) entry which is preliminary data.</text>
</comment>
<evidence type="ECO:0000313" key="5">
    <source>
        <dbReference type="EMBL" id="KAG0571438.1"/>
    </source>
</evidence>
<comment type="subcellular location">
    <subcellularLocation>
        <location evidence="1">Endoplasmic reticulum membrane</location>
    </subcellularLocation>
</comment>
<accession>A0A8T0HL47</accession>
<dbReference type="GO" id="GO:0005789">
    <property type="term" value="C:endoplasmic reticulum membrane"/>
    <property type="evidence" value="ECO:0007669"/>
    <property type="project" value="UniProtKB-SubCell"/>
</dbReference>
<evidence type="ECO:0000256" key="1">
    <source>
        <dbReference type="ARBA" id="ARBA00004586"/>
    </source>
</evidence>
<dbReference type="EMBL" id="CM026426">
    <property type="protein sequence ID" value="KAG0571438.1"/>
    <property type="molecule type" value="Genomic_DNA"/>
</dbReference>
<sequence length="146" mass="16909">MLGFKACRAGEEIKFFCWDEFLRKQIESSYVLREVVMLQKGSWIDPKSFSRLTILFQSVGSMVLAWEALSKLTPVFFKDMRGYAFMYVIARVAGSFVAFYTHYPTINTDMLARVCSQSSSYNNNTKISSSFWQLAAKVWYNRLQSP</sequence>
<evidence type="ECO:0000256" key="2">
    <source>
        <dbReference type="ARBA" id="ARBA00022679"/>
    </source>
</evidence>
<dbReference type="InterPro" id="IPR031814">
    <property type="entry name" value="ALG11_N"/>
</dbReference>
<dbReference type="AlphaFoldDB" id="A0A8T0HL47"/>
<keyword evidence="6" id="KW-1185">Reference proteome</keyword>
<dbReference type="GO" id="GO:0006487">
    <property type="term" value="P:protein N-linked glycosylation"/>
    <property type="evidence" value="ECO:0007669"/>
    <property type="project" value="TreeGrafter"/>
</dbReference>
<organism evidence="5 6">
    <name type="scientific">Ceratodon purpureus</name>
    <name type="common">Fire moss</name>
    <name type="synonym">Dicranum purpureum</name>
    <dbReference type="NCBI Taxonomy" id="3225"/>
    <lineage>
        <taxon>Eukaryota</taxon>
        <taxon>Viridiplantae</taxon>
        <taxon>Streptophyta</taxon>
        <taxon>Embryophyta</taxon>
        <taxon>Bryophyta</taxon>
        <taxon>Bryophytina</taxon>
        <taxon>Bryopsida</taxon>
        <taxon>Dicranidae</taxon>
        <taxon>Pseudoditrichales</taxon>
        <taxon>Ditrichaceae</taxon>
        <taxon>Ceratodon</taxon>
    </lineage>
</organism>
<gene>
    <name evidence="5" type="ORF">KC19_VG011300</name>
</gene>
<dbReference type="PANTHER" id="PTHR45919">
    <property type="entry name" value="GDP-MAN:MAN(3)GLCNAC(2)-PP-DOL ALPHA-1,2-MANNOSYLTRANSFERASE"/>
    <property type="match status" value="1"/>
</dbReference>
<evidence type="ECO:0000256" key="3">
    <source>
        <dbReference type="ARBA" id="ARBA00022824"/>
    </source>
</evidence>
<proteinExistence type="predicted"/>
<keyword evidence="3" id="KW-0256">Endoplasmic reticulum</keyword>
<keyword evidence="2" id="KW-0808">Transferase</keyword>
<dbReference type="InterPro" id="IPR038013">
    <property type="entry name" value="ALG11"/>
</dbReference>
<dbReference type="Pfam" id="PF15924">
    <property type="entry name" value="ALG11_N"/>
    <property type="match status" value="1"/>
</dbReference>
<reference evidence="5" key="1">
    <citation type="submission" date="2020-06" db="EMBL/GenBank/DDBJ databases">
        <title>WGS assembly of Ceratodon purpureus strain R40.</title>
        <authorList>
            <person name="Carey S.B."/>
            <person name="Jenkins J."/>
            <person name="Shu S."/>
            <person name="Lovell J.T."/>
            <person name="Sreedasyam A."/>
            <person name="Maumus F."/>
            <person name="Tiley G.P."/>
            <person name="Fernandez-Pozo N."/>
            <person name="Barry K."/>
            <person name="Chen C."/>
            <person name="Wang M."/>
            <person name="Lipzen A."/>
            <person name="Daum C."/>
            <person name="Saski C.A."/>
            <person name="Payton A.C."/>
            <person name="Mcbreen J.C."/>
            <person name="Conrad R.E."/>
            <person name="Kollar L.M."/>
            <person name="Olsson S."/>
            <person name="Huttunen S."/>
            <person name="Landis J.B."/>
            <person name="Wickett N.J."/>
            <person name="Johnson M.G."/>
            <person name="Rensing S.A."/>
            <person name="Grimwood J."/>
            <person name="Schmutz J."/>
            <person name="Mcdaniel S.F."/>
        </authorList>
    </citation>
    <scope>NUCLEOTIDE SEQUENCE</scope>
    <source>
        <strain evidence="5">R40</strain>
    </source>
</reference>
<dbReference type="PANTHER" id="PTHR45919:SF1">
    <property type="entry name" value="GDP-MAN:MAN(3)GLCNAC(2)-PP-DOL ALPHA-1,2-MANNOSYLTRANSFERASE"/>
    <property type="match status" value="1"/>
</dbReference>
<evidence type="ECO:0000259" key="4">
    <source>
        <dbReference type="Pfam" id="PF15924"/>
    </source>
</evidence>
<feature type="domain" description="ALG11 mannosyltransferase N-terminal" evidence="4">
    <location>
        <begin position="34"/>
        <end position="142"/>
    </location>
</feature>